<evidence type="ECO:0000256" key="15">
    <source>
        <dbReference type="SAM" id="MobiDB-lite"/>
    </source>
</evidence>
<dbReference type="GO" id="GO:0071555">
    <property type="term" value="P:cell wall organization"/>
    <property type="evidence" value="ECO:0007669"/>
    <property type="project" value="UniProtKB-KW"/>
</dbReference>
<evidence type="ECO:0000256" key="12">
    <source>
        <dbReference type="ARBA" id="ARBA00037649"/>
    </source>
</evidence>
<dbReference type="InterPro" id="IPR017853">
    <property type="entry name" value="GH"/>
</dbReference>
<keyword evidence="5" id="KW-1003">Cell membrane</keyword>
<dbReference type="PANTHER" id="PTHR16631">
    <property type="entry name" value="GLUCAN 1,3-BETA-GLUCOSIDASE"/>
    <property type="match status" value="1"/>
</dbReference>
<evidence type="ECO:0000256" key="10">
    <source>
        <dbReference type="ARBA" id="ARBA00023316"/>
    </source>
</evidence>
<evidence type="ECO:0000256" key="14">
    <source>
        <dbReference type="ARBA" id="ARBA00043078"/>
    </source>
</evidence>
<evidence type="ECO:0000256" key="9">
    <source>
        <dbReference type="ARBA" id="ARBA00023277"/>
    </source>
</evidence>
<organism evidence="17 18">
    <name type="scientific">Rhodotorula mucilaginosa</name>
    <name type="common">Yeast</name>
    <name type="synonym">Rhodotorula rubra</name>
    <dbReference type="NCBI Taxonomy" id="5537"/>
    <lineage>
        <taxon>Eukaryota</taxon>
        <taxon>Fungi</taxon>
        <taxon>Dikarya</taxon>
        <taxon>Basidiomycota</taxon>
        <taxon>Pucciniomycotina</taxon>
        <taxon>Microbotryomycetes</taxon>
        <taxon>Sporidiobolales</taxon>
        <taxon>Sporidiobolaceae</taxon>
        <taxon>Rhodotorula</taxon>
    </lineage>
</organism>
<evidence type="ECO:0000256" key="13">
    <source>
        <dbReference type="ARBA" id="ARBA00042373"/>
    </source>
</evidence>
<feature type="transmembrane region" description="Helical" evidence="16">
    <location>
        <begin position="110"/>
        <end position="131"/>
    </location>
</feature>
<keyword evidence="8" id="KW-0325">Glycoprotein</keyword>
<keyword evidence="18" id="KW-1185">Reference proteome</keyword>
<dbReference type="OrthoDB" id="68336at2759"/>
<evidence type="ECO:0000256" key="3">
    <source>
        <dbReference type="ARBA" id="ARBA00008773"/>
    </source>
</evidence>
<keyword evidence="11" id="KW-0624">Polysaccharide degradation</keyword>
<evidence type="ECO:0000256" key="16">
    <source>
        <dbReference type="SAM" id="Phobius"/>
    </source>
</evidence>
<keyword evidence="16" id="KW-0812">Transmembrane</keyword>
<dbReference type="GO" id="GO:0005886">
    <property type="term" value="C:plasma membrane"/>
    <property type="evidence" value="ECO:0007669"/>
    <property type="project" value="UniProtKB-SubCell"/>
</dbReference>
<evidence type="ECO:0000256" key="2">
    <source>
        <dbReference type="ARBA" id="ARBA00004401"/>
    </source>
</evidence>
<evidence type="ECO:0000256" key="1">
    <source>
        <dbReference type="ARBA" id="ARBA00000382"/>
    </source>
</evidence>
<name>A0A9P6VTU9_RHOMI</name>
<accession>A0A9P6VTU9</accession>
<sequence length="877" mass="95995">MAFHQGYGAPQRQYNMLGDDSRYPQTVGAGSTAQNPFESQSSMQPGYPPTHQAMYDAPHGNDSTWSVHDYGQSPFGDEGTKETAVLQRGSDNPYATDYRKPRSAGSWKKWTLIGLVVLLVVGGIAGGIAGWRVSANNKDDSASGTSSSGGSGKMQYIDGTAKAVKWNPQDPSQFEKDDRLKPIFYGLAYTPFNALEPWCGANLNNVTEDILLMSQMTTRLRMYGSACNQTQLVLQAIQDTKVNMTVWLGAYVGDSSTVNAEQQQWVLDALQIYGTDHVSGVTIGNEYILNSENKATAINFLISQMASFRTQLAALNLPKTLPVGTADAGSAFTNANTLAAGSDFIMANVHPWFGGVPVDQAAGWTWEFFEENDVAISEAVSNKPVPYVAEVRARCVAVLPCCSSGPSRLGQQSLRKLDLDAQTGWPTASMTPENATLGGAVAGVSELQTFLDTYPCQANANESYYFFFEPFDEPWKVQFGGVEPYWGLDIVHHLSGFLARSGTTDTRFVPVFLPAFDRARFSLLAFLDISVLDRHFGNPSARVHGFQFCRQAAGRGNYASAIEDVASAKRLRGVPTSFDKVCLCDPCLEAFSICADVREEALVQSLRRAVVRIGILLCEVEELQVGVRAELNAALTRYPEALSLRANASKTSADLVQLDSWYRTELRNEAQHRRRARSEDAAEAETWLSRDELSKLMQWKLARGKWRPRLQDMVGTNTPDAIRQSTSSASVNADHEAALKELSKLKAVGPATASAILAVWYPDSEPFMSDEGLDFAAALAPGDSGKKSKREYTVKAWRTYREEMLDRKEREEWDSVEELEKALWSWAVLRKYGSEEGGSAATGEVSRDGASPAKGRKRGADPAPVAVSSANKKRKSS</sequence>
<keyword evidence="16" id="KW-1133">Transmembrane helix</keyword>
<evidence type="ECO:0000256" key="4">
    <source>
        <dbReference type="ARBA" id="ARBA00012780"/>
    </source>
</evidence>
<dbReference type="GO" id="GO:0000272">
    <property type="term" value="P:polysaccharide catabolic process"/>
    <property type="evidence" value="ECO:0007669"/>
    <property type="project" value="UniProtKB-KW"/>
</dbReference>
<dbReference type="Proteomes" id="UP000777482">
    <property type="component" value="Unassembled WGS sequence"/>
</dbReference>
<dbReference type="GO" id="GO:0042973">
    <property type="term" value="F:glucan endo-1,3-beta-D-glucosidase activity"/>
    <property type="evidence" value="ECO:0007669"/>
    <property type="project" value="UniProtKB-EC"/>
</dbReference>
<evidence type="ECO:0000256" key="5">
    <source>
        <dbReference type="ARBA" id="ARBA00022475"/>
    </source>
</evidence>
<comment type="function">
    <text evidence="12">Glucanases play a role in cell expansion during growth, in cell-cell fusion during mating, and in spore release during sporulation. This enzyme may be involved in beta-glucan degradation. Active on laminarin and lichenan.</text>
</comment>
<proteinExistence type="inferred from homology"/>
<dbReference type="AlphaFoldDB" id="A0A9P6VTU9"/>
<feature type="compositionally biased region" description="Polar residues" evidence="15">
    <location>
        <begin position="28"/>
        <end position="44"/>
    </location>
</feature>
<evidence type="ECO:0000313" key="17">
    <source>
        <dbReference type="EMBL" id="KAG0653692.1"/>
    </source>
</evidence>
<evidence type="ECO:0000256" key="6">
    <source>
        <dbReference type="ARBA" id="ARBA00022801"/>
    </source>
</evidence>
<evidence type="ECO:0000256" key="7">
    <source>
        <dbReference type="ARBA" id="ARBA00023136"/>
    </source>
</evidence>
<comment type="caution">
    <text evidence="17">The sequence shown here is derived from an EMBL/GenBank/DDBJ whole genome shotgun (WGS) entry which is preliminary data.</text>
</comment>
<comment type="subcellular location">
    <subcellularLocation>
        <location evidence="2">Cell membrane</location>
        <topology evidence="2">Single-pass type II membrane protein</topology>
    </subcellularLocation>
</comment>
<evidence type="ECO:0000256" key="8">
    <source>
        <dbReference type="ARBA" id="ARBA00023180"/>
    </source>
</evidence>
<protein>
    <recommendedName>
        <fullName evidence="4">glucan endo-1,3-beta-D-glucosidase</fullName>
        <ecNumber evidence="4">3.2.1.39</ecNumber>
    </recommendedName>
    <alternativeName>
        <fullName evidence="14">Endo-1,3-beta-glucanase btgC</fullName>
    </alternativeName>
    <alternativeName>
        <fullName evidence="13">Laminarinase btgC</fullName>
    </alternativeName>
</protein>
<dbReference type="GO" id="GO:0005576">
    <property type="term" value="C:extracellular region"/>
    <property type="evidence" value="ECO:0007669"/>
    <property type="project" value="TreeGrafter"/>
</dbReference>
<gene>
    <name evidence="17" type="ORF">C6P46_002341</name>
</gene>
<comment type="catalytic activity">
    <reaction evidence="1">
        <text>Hydrolysis of (1-&gt;3)-beta-D-glucosidic linkages in (1-&gt;3)-beta-D-glucans.</text>
        <dbReference type="EC" id="3.2.1.39"/>
    </reaction>
</comment>
<dbReference type="EC" id="3.2.1.39" evidence="4"/>
<dbReference type="EMBL" id="PUHQ01000181">
    <property type="protein sequence ID" value="KAG0653692.1"/>
    <property type="molecule type" value="Genomic_DNA"/>
</dbReference>
<evidence type="ECO:0000256" key="11">
    <source>
        <dbReference type="ARBA" id="ARBA00023326"/>
    </source>
</evidence>
<keyword evidence="6" id="KW-0378">Hydrolase</keyword>
<dbReference type="GO" id="GO:0009986">
    <property type="term" value="C:cell surface"/>
    <property type="evidence" value="ECO:0007669"/>
    <property type="project" value="TreeGrafter"/>
</dbReference>
<keyword evidence="9" id="KW-0119">Carbohydrate metabolism</keyword>
<feature type="region of interest" description="Disordered" evidence="15">
    <location>
        <begin position="836"/>
        <end position="877"/>
    </location>
</feature>
<keyword evidence="10" id="KW-0961">Cell wall biogenesis/degradation</keyword>
<comment type="similarity">
    <text evidence="3">Belongs to the glycosyl hydrolase 17 family.</text>
</comment>
<dbReference type="PANTHER" id="PTHR16631:SF17">
    <property type="entry name" value="GLUCAN ENDO-1,3-BETA-GLUCOSIDASE BTGC"/>
    <property type="match status" value="1"/>
</dbReference>
<dbReference type="Gene3D" id="3.20.20.80">
    <property type="entry name" value="Glycosidases"/>
    <property type="match status" value="1"/>
</dbReference>
<dbReference type="SUPFAM" id="SSF51445">
    <property type="entry name" value="(Trans)glycosidases"/>
    <property type="match status" value="1"/>
</dbReference>
<keyword evidence="7 16" id="KW-0472">Membrane</keyword>
<reference evidence="17 18" key="1">
    <citation type="submission" date="2020-11" db="EMBL/GenBank/DDBJ databases">
        <title>Kefir isolates.</title>
        <authorList>
            <person name="Marcisauskas S."/>
            <person name="Kim Y."/>
            <person name="Blasche S."/>
        </authorList>
    </citation>
    <scope>NUCLEOTIDE SEQUENCE [LARGE SCALE GENOMIC DNA]</scope>
    <source>
        <strain evidence="17 18">KR</strain>
    </source>
</reference>
<dbReference type="GO" id="GO:0009277">
    <property type="term" value="C:fungal-type cell wall"/>
    <property type="evidence" value="ECO:0007669"/>
    <property type="project" value="TreeGrafter"/>
</dbReference>
<feature type="region of interest" description="Disordered" evidence="15">
    <location>
        <begin position="25"/>
        <end position="52"/>
    </location>
</feature>
<evidence type="ECO:0000313" key="18">
    <source>
        <dbReference type="Proteomes" id="UP000777482"/>
    </source>
</evidence>
<dbReference type="InterPro" id="IPR050732">
    <property type="entry name" value="Beta-glucan_modifiers"/>
</dbReference>